<evidence type="ECO:0000256" key="2">
    <source>
        <dbReference type="ARBA" id="ARBA00022771"/>
    </source>
</evidence>
<feature type="compositionally biased region" description="Basic and acidic residues" evidence="4">
    <location>
        <begin position="189"/>
        <end position="206"/>
    </location>
</feature>
<organism evidence="5 6">
    <name type="scientific">Vermiconidia calcicola</name>
    <dbReference type="NCBI Taxonomy" id="1690605"/>
    <lineage>
        <taxon>Eukaryota</taxon>
        <taxon>Fungi</taxon>
        <taxon>Dikarya</taxon>
        <taxon>Ascomycota</taxon>
        <taxon>Pezizomycotina</taxon>
        <taxon>Dothideomycetes</taxon>
        <taxon>Dothideomycetidae</taxon>
        <taxon>Mycosphaerellales</taxon>
        <taxon>Extremaceae</taxon>
        <taxon>Vermiconidia</taxon>
    </lineage>
</organism>
<feature type="region of interest" description="Disordered" evidence="4">
    <location>
        <begin position="1"/>
        <end position="222"/>
    </location>
</feature>
<evidence type="ECO:0000256" key="1">
    <source>
        <dbReference type="ARBA" id="ARBA00022723"/>
    </source>
</evidence>
<accession>A0AAV9PZS7</accession>
<evidence type="ECO:0008006" key="7">
    <source>
        <dbReference type="Google" id="ProtNLM"/>
    </source>
</evidence>
<feature type="compositionally biased region" description="Low complexity" evidence="4">
    <location>
        <begin position="8"/>
        <end position="20"/>
    </location>
</feature>
<feature type="compositionally biased region" description="Acidic residues" evidence="4">
    <location>
        <begin position="161"/>
        <end position="171"/>
    </location>
</feature>
<keyword evidence="2" id="KW-0863">Zinc-finger</keyword>
<dbReference type="EMBL" id="JAXLQG010000015">
    <property type="protein sequence ID" value="KAK5532396.1"/>
    <property type="molecule type" value="Genomic_DNA"/>
</dbReference>
<feature type="compositionally biased region" description="Basic and acidic residues" evidence="4">
    <location>
        <begin position="142"/>
        <end position="152"/>
    </location>
</feature>
<dbReference type="Proteomes" id="UP001345827">
    <property type="component" value="Unassembled WGS sequence"/>
</dbReference>
<proteinExistence type="predicted"/>
<evidence type="ECO:0000256" key="3">
    <source>
        <dbReference type="ARBA" id="ARBA00022833"/>
    </source>
</evidence>
<protein>
    <recommendedName>
        <fullName evidence="7">RING-type domain-containing protein</fullName>
    </recommendedName>
</protein>
<keyword evidence="6" id="KW-1185">Reference proteome</keyword>
<dbReference type="InterPro" id="IPR038886">
    <property type="entry name" value="E3_SLX5/Rfp1"/>
</dbReference>
<dbReference type="GO" id="GO:0033768">
    <property type="term" value="C:SUMO-targeted ubiquitin ligase complex"/>
    <property type="evidence" value="ECO:0007669"/>
    <property type="project" value="TreeGrafter"/>
</dbReference>
<evidence type="ECO:0000313" key="5">
    <source>
        <dbReference type="EMBL" id="KAK5532396.1"/>
    </source>
</evidence>
<dbReference type="PROSITE" id="PS00518">
    <property type="entry name" value="ZF_RING_1"/>
    <property type="match status" value="1"/>
</dbReference>
<gene>
    <name evidence="5" type="ORF">LTR25_007929</name>
</gene>
<name>A0AAV9PZS7_9PEZI</name>
<comment type="caution">
    <text evidence="5">The sequence shown here is derived from an EMBL/GenBank/DDBJ whole genome shotgun (WGS) entry which is preliminary data.</text>
</comment>
<dbReference type="InterPro" id="IPR017907">
    <property type="entry name" value="Znf_RING_CS"/>
</dbReference>
<keyword evidence="1" id="KW-0479">Metal-binding</keyword>
<feature type="compositionally biased region" description="Basic and acidic residues" evidence="4">
    <location>
        <begin position="71"/>
        <end position="81"/>
    </location>
</feature>
<evidence type="ECO:0000313" key="6">
    <source>
        <dbReference type="Proteomes" id="UP001345827"/>
    </source>
</evidence>
<sequence>MPSGPTVSLSNFLNSASSSSSRKRSHAEITRSESRSVSPDLPSKRRRLRPMSNSPSSLFSGSPPPEPAVSRSERDGYDYRRPIMSTAVNRLSQAPDEGTIDLTGEDSDATTVTDASPRPSARRHVQPQSSENRRPRAPPFTRRQDHHDHEVIDLSENSDLQIEEYEVDSDTESERFAPHSLGSSPEVQFLHERPAHPGNRRPEPLRPPHHRLTPPHPDRGGPFGYLPDLFRRGTQFMFGNMQNAYDDIFAAERFDGARPGEVGVRRNEVAPANEPGPELLIHMDYRRPAFALGGLEIFDRSSETPQVIQEPYKAPPAPKDGFIRSFAEDDIVLCPRCGDELATGKDDTKSQVWVVKQCGHVYCGECAANRPPIKGARRKTNVKPPSLFKECVVDDCNSKLTGKLAMFPVYL</sequence>
<dbReference type="PANTHER" id="PTHR28042">
    <property type="entry name" value="E3 UBIQUITIN-PROTEIN LIGASE COMPLEX SLX5-SLX8 SUBUNIT SLX5"/>
    <property type="match status" value="1"/>
</dbReference>
<evidence type="ECO:0000256" key="4">
    <source>
        <dbReference type="SAM" id="MobiDB-lite"/>
    </source>
</evidence>
<reference evidence="5 6" key="1">
    <citation type="submission" date="2023-06" db="EMBL/GenBank/DDBJ databases">
        <title>Black Yeasts Isolated from many extreme environments.</title>
        <authorList>
            <person name="Coleine C."/>
            <person name="Stajich J.E."/>
            <person name="Selbmann L."/>
        </authorList>
    </citation>
    <scope>NUCLEOTIDE SEQUENCE [LARGE SCALE GENOMIC DNA]</scope>
    <source>
        <strain evidence="5 6">CCFEE 5887</strain>
    </source>
</reference>
<dbReference type="AlphaFoldDB" id="A0AAV9PZS7"/>
<keyword evidence="3" id="KW-0862">Zinc</keyword>
<feature type="compositionally biased region" description="Low complexity" evidence="4">
    <location>
        <begin position="50"/>
        <end position="61"/>
    </location>
</feature>
<dbReference type="GO" id="GO:0008270">
    <property type="term" value="F:zinc ion binding"/>
    <property type="evidence" value="ECO:0007669"/>
    <property type="project" value="UniProtKB-KW"/>
</dbReference>
<dbReference type="GO" id="GO:0004842">
    <property type="term" value="F:ubiquitin-protein transferase activity"/>
    <property type="evidence" value="ECO:0007669"/>
    <property type="project" value="TreeGrafter"/>
</dbReference>
<dbReference type="PANTHER" id="PTHR28042:SF1">
    <property type="entry name" value="E3 UBIQUITIN-PROTEIN LIGASE COMPLEX SLX5-SLX8 SUBUNIT SLX5"/>
    <property type="match status" value="1"/>
</dbReference>